<comment type="caution">
    <text evidence="16">The sequence shown here is derived from an EMBL/GenBank/DDBJ whole genome shotgun (WGS) entry which is preliminary data.</text>
</comment>
<dbReference type="CDD" id="cd17546">
    <property type="entry name" value="REC_hyHK_CKI1_RcsC-like"/>
    <property type="match status" value="1"/>
</dbReference>
<gene>
    <name evidence="16" type="ORF">NCWK1_1989</name>
</gene>
<evidence type="ECO:0000256" key="9">
    <source>
        <dbReference type="PROSITE-ProRule" id="PRU00169"/>
    </source>
</evidence>
<dbReference type="Pfam" id="PF00989">
    <property type="entry name" value="PAS"/>
    <property type="match status" value="1"/>
</dbReference>
<feature type="domain" description="Phytochrome chromophore attachment site" evidence="11">
    <location>
        <begin position="159"/>
        <end position="295"/>
    </location>
</feature>
<dbReference type="PANTHER" id="PTHR43304:SF1">
    <property type="entry name" value="PAC DOMAIN-CONTAINING PROTEIN"/>
    <property type="match status" value="1"/>
</dbReference>
<feature type="domain" description="PAS" evidence="14">
    <location>
        <begin position="1113"/>
        <end position="1185"/>
    </location>
</feature>
<dbReference type="CDD" id="cd00082">
    <property type="entry name" value="HisKA"/>
    <property type="match status" value="1"/>
</dbReference>
<feature type="modified residue" description="4-aspartylphosphate" evidence="9">
    <location>
        <position position="1819"/>
    </location>
</feature>
<feature type="domain" description="PAS" evidence="14">
    <location>
        <begin position="460"/>
        <end position="532"/>
    </location>
</feature>
<dbReference type="Gene3D" id="1.10.287.130">
    <property type="match status" value="1"/>
</dbReference>
<evidence type="ECO:0000256" key="3">
    <source>
        <dbReference type="ARBA" id="ARBA00012438"/>
    </source>
</evidence>
<dbReference type="PROSITE" id="PS50110">
    <property type="entry name" value="RESPONSE_REGULATORY"/>
    <property type="match status" value="3"/>
</dbReference>
<dbReference type="PANTHER" id="PTHR43304">
    <property type="entry name" value="PHYTOCHROME-LIKE PROTEIN CPH1"/>
    <property type="match status" value="1"/>
</dbReference>
<dbReference type="GO" id="GO:0000155">
    <property type="term" value="F:phosphorelay sensor kinase activity"/>
    <property type="evidence" value="ECO:0007669"/>
    <property type="project" value="InterPro"/>
</dbReference>
<dbReference type="Pfam" id="PF13426">
    <property type="entry name" value="PAS_9"/>
    <property type="match status" value="3"/>
</dbReference>
<dbReference type="SUPFAM" id="SSF55874">
    <property type="entry name" value="ATPase domain of HSP90 chaperone/DNA topoisomerase II/histidine kinase"/>
    <property type="match status" value="1"/>
</dbReference>
<dbReference type="InterPro" id="IPR029016">
    <property type="entry name" value="GAF-like_dom_sf"/>
</dbReference>
<evidence type="ECO:0000313" key="17">
    <source>
        <dbReference type="Proteomes" id="UP000236527"/>
    </source>
</evidence>
<dbReference type="InterPro" id="IPR001610">
    <property type="entry name" value="PAC"/>
</dbReference>
<evidence type="ECO:0000256" key="1">
    <source>
        <dbReference type="ARBA" id="ARBA00000085"/>
    </source>
</evidence>
<dbReference type="SUPFAM" id="SSF55785">
    <property type="entry name" value="PYP-like sensor domain (PAS domain)"/>
    <property type="match status" value="9"/>
</dbReference>
<reference evidence="17" key="1">
    <citation type="journal article" date="2018" name="Genome Announc.">
        <title>Draft Genome Sequence of the Nitrogen-Fixing and Hormogonia-Inducing Cyanobacterium Nostoc cycadae Strain WK-1, Isolated from the Coralloid Roots of Cycas revoluta.</title>
        <authorList>
            <person name="Kanesaki Y."/>
            <person name="Hirose M."/>
            <person name="Hirose Y."/>
            <person name="Fujisawa T."/>
            <person name="Nakamura Y."/>
            <person name="Watanabe S."/>
            <person name="Matsunaga S."/>
            <person name="Uchida H."/>
            <person name="Murakami A."/>
        </authorList>
    </citation>
    <scope>NUCLEOTIDE SEQUENCE [LARGE SCALE GENOMIC DNA]</scope>
    <source>
        <strain evidence="17">WK-1</strain>
    </source>
</reference>
<keyword evidence="17" id="KW-1185">Reference proteome</keyword>
<dbReference type="InterPro" id="IPR011006">
    <property type="entry name" value="CheY-like_superfamily"/>
</dbReference>
<dbReference type="PROSITE" id="PS50113">
    <property type="entry name" value="PAC"/>
    <property type="match status" value="9"/>
</dbReference>
<dbReference type="GO" id="GO:0006355">
    <property type="term" value="P:regulation of DNA-templated transcription"/>
    <property type="evidence" value="ECO:0007669"/>
    <property type="project" value="InterPro"/>
</dbReference>
<dbReference type="FunFam" id="1.10.287.130:FF:000145">
    <property type="entry name" value="Sensory transduction histidine kinase"/>
    <property type="match status" value="1"/>
</dbReference>
<feature type="domain" description="PAS" evidence="14">
    <location>
        <begin position="986"/>
        <end position="1057"/>
    </location>
</feature>
<dbReference type="PROSITE" id="PS50046">
    <property type="entry name" value="PHYTOCHROME_2"/>
    <property type="match status" value="1"/>
</dbReference>
<dbReference type="InterPro" id="IPR000700">
    <property type="entry name" value="PAS-assoc_C"/>
</dbReference>
<dbReference type="InterPro" id="IPR052162">
    <property type="entry name" value="Sensor_kinase/Photoreceptor"/>
</dbReference>
<organism evidence="16 17">
    <name type="scientific">Nostoc cycadae WK-1</name>
    <dbReference type="NCBI Taxonomy" id="1861711"/>
    <lineage>
        <taxon>Bacteria</taxon>
        <taxon>Bacillati</taxon>
        <taxon>Cyanobacteriota</taxon>
        <taxon>Cyanophyceae</taxon>
        <taxon>Nostocales</taxon>
        <taxon>Nostocaceae</taxon>
        <taxon>Nostoc</taxon>
    </lineage>
</organism>
<dbReference type="CDD" id="cd00156">
    <property type="entry name" value="REC"/>
    <property type="match status" value="2"/>
</dbReference>
<accession>A0A2H6LG86</accession>
<sequence>MSDRSSLTIFLIDDCAVDRYIYRQYLQHDKFQSYNIVEFETAKQAMTWCEQQTPDVILLDYLMPDEDGREFLRKLRENLNNQQSAIILLTGAGDEMIAVNAMKNGAQDYLVKNNFTPKALHSTIHHAVERLHLTRQLEQIREQQQLITAIALRIRQSLKLEEILSTTATEVRAFLKADRVLVYQFQPDMSGVIVAESVLPGWTIALGQQIEDTCFQQGAGSDYRQGKKKAINNIYQAGLSNCHLHLLEQFEVKAYLVVPILVKEQLWGLLIAQQCSAFRHWESVELDLLDQLGVQIAIAIQQASAYQQVQTELAERQRAEASLKSSEERLKLTLNFTGIGYWEWNPTTKQISASQNAIHGCCAESSDVQLTLEQWFSQLHPEDRLWVEQELKQAIATQTDYAVEYRVVWSDNSIHWVSAKGRGIYNTTGQLLRMLGVLIDITERKFSEAEHQQSEILRMELNLLEQVLEVSLAGYWDWDIPSNQEYLSPTFKQMCGYADHELPNTPEAWQRLIFPEDLANSQEMFGQHVQSRGQIPYYGEVRYRHKDGSTVWVICSGRVIAWDEDGNPLRMIGCHIDITERKQIEAQLIAINRLQQAILDGSDYAIIYNNSNGIQIFNAAAQKMLGYTAGEVVNQVKPSIFHDSQELQQRAVELSLQLGREIASGTEFFMTVTQDGKTYENEWTYIRRDGSRFPVFLSVKTLRDTEGNNIGFLGIAKDITQQKQIEAALRDSQRRYETLTEAAPVAIFRLDTTGQCIYVNDYWSKLTDRPTPAALGMGWLAGLHPEDRHYLWMKWSQGFEQIRYEGRYLHTDESITWFYLQILPETNPFGSIISYIGTFTDITERKQAEEALRESERRYAHLTEAAPVGIFRLDASGQCIYVNDRWSEMTGRPIQAALGLGWAIAIHPEDRDRLKQEWELKFDQEIVDPREFYESEGRHLRPDGSINWFYVQVIPEIDTNGNISGYIGTLTDISDRQQAEEALRDSEHRYATLAKASPVAIFRLDAVGNCVYINDRWSEMTGRSTSAGLGMGWIEAIHPEDSERILREWFEVELAPNELFDNEGRHLLPDGSIKWFHCYVLPETNASGKVIGYIGTLTDITSRKQTEEQLHQLSERLTLALQSGRFGIWEYDFAQAKQIWDDQMYELYGLSKGEFTGTYDAWLNCIHPEDQDYMLASIQQVLEGQQEYNVEFRIVQPSGKVRFLKGYGILKRNQDGEPVRVIGVNFDITAHKQAEQELIRNRDLREAIFNESADAIFLVDSSTLITLDCNRRAVELFESKDKTQLINISGQALQRHPFTAKETDEIVAEMQSQGVWSREIEYVTLQGKIFWGNIAAKPITVAGRTMNIVRITDISDRKQAQEALAKYAHAVEDLYNNAPCGYHSLDHEGRLIKVNETELQWLGYEREEMIGQPLVNFFTPASRLAFTHNYPFFKQRGWAKDLEYEMICKDGKVLPVLINATAVKDANGKYLYNRATLFDISDRKQAEEELQQTNKQLVNTNIELARATRLKDEFLANMSHELRTPLNAILGMSEGLQESVFGSLNERQVKAIATIERSGRHLLELINDILDLSKIESGKLELQLSDVSVRSLCDASLTFVKQMALKKNIRLNTHIDSNIAIIQVDERRLRQVLINLLSNAVKFTPEGGSVTIEVRREEIEEVTSPPNTANLCFHVTDTGIGIAPEEIGKLFQPFVQLDSSLNRHYNGTGLGLALVQRIVKLHGGTVSVSSELGKGSCFTVRVPCLTCEYVITTPITTLLPRNVLPAENAQVLIIEDSVAAADQITRYFHEMGMQPITYSQGGGAVEEVLRVQPALVILDLQLPNLSGWDVLHQLKTNPQSQNIPVIIFSVVDERTKGMAQGAFEYLVKPITRAQLQETIGKLQNLAYCQEQNQTLASEAALANPMILLVEDNQANIDTISGYLESRGYHLIFANNGQQAIDIVKVQHPDLIIMDIQMPGMDGLEAMRRIRDDRQFENMPMIALTALAMPGDRETSLAAGANEYLTKPVKLKQLVATIQKLLGR</sequence>
<feature type="domain" description="PAC" evidence="15">
    <location>
        <begin position="537"/>
        <end position="590"/>
    </location>
</feature>
<dbReference type="Proteomes" id="UP000236527">
    <property type="component" value="Unassembled WGS sequence"/>
</dbReference>
<evidence type="ECO:0000259" key="11">
    <source>
        <dbReference type="PROSITE" id="PS50046"/>
    </source>
</evidence>
<dbReference type="PROSITE" id="PS50109">
    <property type="entry name" value="HIS_KIN"/>
    <property type="match status" value="1"/>
</dbReference>
<name>A0A2H6LG86_9NOSO</name>
<comment type="catalytic activity">
    <reaction evidence="1">
        <text>ATP + protein L-histidine = ADP + protein N-phospho-L-histidine.</text>
        <dbReference type="EC" id="2.7.13.3"/>
    </reaction>
</comment>
<evidence type="ECO:0000256" key="10">
    <source>
        <dbReference type="SAM" id="Coils"/>
    </source>
</evidence>
<feature type="domain" description="PAC" evidence="15">
    <location>
        <begin position="1316"/>
        <end position="1366"/>
    </location>
</feature>
<feature type="domain" description="Response regulatory" evidence="13">
    <location>
        <begin position="8"/>
        <end position="127"/>
    </location>
</feature>
<feature type="domain" description="Histidine kinase" evidence="12">
    <location>
        <begin position="1517"/>
        <end position="1746"/>
    </location>
</feature>
<dbReference type="SMART" id="SM00387">
    <property type="entry name" value="HATPase_c"/>
    <property type="match status" value="1"/>
</dbReference>
<keyword evidence="5" id="KW-0808">Transferase</keyword>
<dbReference type="InterPro" id="IPR036097">
    <property type="entry name" value="HisK_dim/P_sf"/>
</dbReference>
<dbReference type="SUPFAM" id="SSF55781">
    <property type="entry name" value="GAF domain-like"/>
    <property type="match status" value="1"/>
</dbReference>
<dbReference type="Pfam" id="PF08448">
    <property type="entry name" value="PAS_4"/>
    <property type="match status" value="2"/>
</dbReference>
<feature type="domain" description="PAC" evidence="15">
    <location>
        <begin position="802"/>
        <end position="854"/>
    </location>
</feature>
<dbReference type="InterPro" id="IPR035965">
    <property type="entry name" value="PAS-like_dom_sf"/>
</dbReference>
<feature type="domain" description="PAS" evidence="14">
    <location>
        <begin position="855"/>
        <end position="925"/>
    </location>
</feature>
<feature type="modified residue" description="4-aspartylphosphate" evidence="9">
    <location>
        <position position="1954"/>
    </location>
</feature>
<dbReference type="SMART" id="SM00448">
    <property type="entry name" value="REC"/>
    <property type="match status" value="3"/>
</dbReference>
<evidence type="ECO:0000256" key="4">
    <source>
        <dbReference type="ARBA" id="ARBA00022553"/>
    </source>
</evidence>
<evidence type="ECO:0000256" key="2">
    <source>
        <dbReference type="ARBA" id="ARBA00006402"/>
    </source>
</evidence>
<feature type="domain" description="PAC" evidence="15">
    <location>
        <begin position="401"/>
        <end position="453"/>
    </location>
</feature>
<keyword evidence="10" id="KW-0175">Coiled coil</keyword>
<dbReference type="SUPFAM" id="SSF52172">
    <property type="entry name" value="CheY-like"/>
    <property type="match status" value="3"/>
</dbReference>
<feature type="domain" description="PAC" evidence="15">
    <location>
        <begin position="1188"/>
        <end position="1240"/>
    </location>
</feature>
<dbReference type="InterPro" id="IPR003594">
    <property type="entry name" value="HATPase_dom"/>
</dbReference>
<evidence type="ECO:0000313" key="16">
    <source>
        <dbReference type="EMBL" id="GBE92235.1"/>
    </source>
</evidence>
<feature type="domain" description="PAC" evidence="15">
    <location>
        <begin position="679"/>
        <end position="731"/>
    </location>
</feature>
<dbReference type="PROSITE" id="PS50112">
    <property type="entry name" value="PAS"/>
    <property type="match status" value="6"/>
</dbReference>
<dbReference type="InterPro" id="IPR003661">
    <property type="entry name" value="HisK_dim/P_dom"/>
</dbReference>
<dbReference type="Pfam" id="PF00072">
    <property type="entry name" value="Response_reg"/>
    <property type="match status" value="3"/>
</dbReference>
<evidence type="ECO:0000256" key="5">
    <source>
        <dbReference type="ARBA" id="ARBA00022679"/>
    </source>
</evidence>
<feature type="domain" description="PAS" evidence="14">
    <location>
        <begin position="732"/>
        <end position="788"/>
    </location>
</feature>
<dbReference type="NCBIfam" id="TIGR00229">
    <property type="entry name" value="sensory_box"/>
    <property type="match status" value="8"/>
</dbReference>
<feature type="coiled-coil region" evidence="10">
    <location>
        <begin position="1483"/>
        <end position="1510"/>
    </location>
</feature>
<evidence type="ECO:0000259" key="12">
    <source>
        <dbReference type="PROSITE" id="PS50109"/>
    </source>
</evidence>
<dbReference type="Pfam" id="PF08447">
    <property type="entry name" value="PAS_3"/>
    <property type="match status" value="3"/>
</dbReference>
<dbReference type="InterPro" id="IPR016132">
    <property type="entry name" value="Phyto_chromo_attachment"/>
</dbReference>
<keyword evidence="7" id="KW-0902">Two-component regulatory system</keyword>
<dbReference type="InterPro" id="IPR004358">
    <property type="entry name" value="Sig_transdc_His_kin-like_C"/>
</dbReference>
<dbReference type="CDD" id="cd00130">
    <property type="entry name" value="PAS"/>
    <property type="match status" value="9"/>
</dbReference>
<dbReference type="FunFam" id="3.30.565.10:FF:000010">
    <property type="entry name" value="Sensor histidine kinase RcsC"/>
    <property type="match status" value="1"/>
</dbReference>
<dbReference type="InterPro" id="IPR036890">
    <property type="entry name" value="HATPase_C_sf"/>
</dbReference>
<comment type="similarity">
    <text evidence="2">In the N-terminal section; belongs to the phytochrome family.</text>
</comment>
<dbReference type="InterPro" id="IPR003018">
    <property type="entry name" value="GAF"/>
</dbReference>
<dbReference type="RefSeq" id="WP_103124660.1">
    <property type="nucleotide sequence ID" value="NZ_DF978426.1"/>
</dbReference>
<dbReference type="InterPro" id="IPR000014">
    <property type="entry name" value="PAS"/>
</dbReference>
<dbReference type="CDD" id="cd16922">
    <property type="entry name" value="HATPase_EvgS-ArcB-TorS-like"/>
    <property type="match status" value="1"/>
</dbReference>
<feature type="domain" description="PAC" evidence="15">
    <location>
        <begin position="1440"/>
        <end position="1492"/>
    </location>
</feature>
<dbReference type="Gene3D" id="3.40.50.2300">
    <property type="match status" value="3"/>
</dbReference>
<evidence type="ECO:0000259" key="15">
    <source>
        <dbReference type="PROSITE" id="PS50113"/>
    </source>
</evidence>
<dbReference type="InterPro" id="IPR013655">
    <property type="entry name" value="PAS_fold_3"/>
</dbReference>
<dbReference type="EC" id="2.7.13.3" evidence="3"/>
<dbReference type="Gene3D" id="3.30.450.20">
    <property type="entry name" value="PAS domain"/>
    <property type="match status" value="9"/>
</dbReference>
<dbReference type="Pfam" id="PF01590">
    <property type="entry name" value="GAF"/>
    <property type="match status" value="1"/>
</dbReference>
<dbReference type="SMART" id="SM00065">
    <property type="entry name" value="GAF"/>
    <property type="match status" value="1"/>
</dbReference>
<evidence type="ECO:0000256" key="8">
    <source>
        <dbReference type="ARBA" id="ARBA00074306"/>
    </source>
</evidence>
<dbReference type="InterPro" id="IPR005467">
    <property type="entry name" value="His_kinase_dom"/>
</dbReference>
<proteinExistence type="inferred from homology"/>
<evidence type="ECO:0000259" key="13">
    <source>
        <dbReference type="PROSITE" id="PS50110"/>
    </source>
</evidence>
<feature type="domain" description="PAC" evidence="15">
    <location>
        <begin position="933"/>
        <end position="985"/>
    </location>
</feature>
<dbReference type="Gene3D" id="3.30.450.40">
    <property type="match status" value="1"/>
</dbReference>
<feature type="domain" description="PAC" evidence="15">
    <location>
        <begin position="1060"/>
        <end position="1112"/>
    </location>
</feature>
<dbReference type="InterPro" id="IPR013767">
    <property type="entry name" value="PAS_fold"/>
</dbReference>
<dbReference type="EMBL" id="BDGE01000034">
    <property type="protein sequence ID" value="GBE92235.1"/>
    <property type="molecule type" value="Genomic_DNA"/>
</dbReference>
<keyword evidence="6" id="KW-0418">Kinase</keyword>
<evidence type="ECO:0000259" key="14">
    <source>
        <dbReference type="PROSITE" id="PS50112"/>
    </source>
</evidence>
<dbReference type="PRINTS" id="PR00344">
    <property type="entry name" value="BCTRLSENSOR"/>
</dbReference>
<keyword evidence="4 9" id="KW-0597">Phosphoprotein</keyword>
<feature type="modified residue" description="4-aspartylphosphate" evidence="9">
    <location>
        <position position="60"/>
    </location>
</feature>
<evidence type="ECO:0000256" key="7">
    <source>
        <dbReference type="ARBA" id="ARBA00023012"/>
    </source>
</evidence>
<dbReference type="Pfam" id="PF02518">
    <property type="entry name" value="HATPase_c"/>
    <property type="match status" value="1"/>
</dbReference>
<feature type="domain" description="PAS" evidence="14">
    <location>
        <begin position="1363"/>
        <end position="1423"/>
    </location>
</feature>
<dbReference type="Gene3D" id="3.30.565.10">
    <property type="entry name" value="Histidine kinase-like ATPase, C-terminal domain"/>
    <property type="match status" value="1"/>
</dbReference>
<dbReference type="SMART" id="SM00091">
    <property type="entry name" value="PAS"/>
    <property type="match status" value="9"/>
</dbReference>
<protein>
    <recommendedName>
        <fullName evidence="8">Circadian input-output histidine kinase CikA</fullName>
        <ecNumber evidence="3">2.7.13.3</ecNumber>
    </recommendedName>
</protein>
<evidence type="ECO:0000256" key="6">
    <source>
        <dbReference type="ARBA" id="ARBA00022777"/>
    </source>
</evidence>
<feature type="domain" description="Response regulatory" evidence="13">
    <location>
        <begin position="1905"/>
        <end position="2021"/>
    </location>
</feature>
<dbReference type="InterPro" id="IPR001789">
    <property type="entry name" value="Sig_transdc_resp-reg_receiver"/>
</dbReference>
<feature type="domain" description="Response regulatory" evidence="13">
    <location>
        <begin position="1770"/>
        <end position="1883"/>
    </location>
</feature>
<dbReference type="SMART" id="SM00388">
    <property type="entry name" value="HisKA"/>
    <property type="match status" value="1"/>
</dbReference>
<dbReference type="Gene3D" id="2.10.70.100">
    <property type="match status" value="2"/>
</dbReference>
<dbReference type="Pfam" id="PF00512">
    <property type="entry name" value="HisKA"/>
    <property type="match status" value="1"/>
</dbReference>
<dbReference type="InterPro" id="IPR013656">
    <property type="entry name" value="PAS_4"/>
</dbReference>
<dbReference type="SUPFAM" id="SSF47384">
    <property type="entry name" value="Homodimeric domain of signal transducing histidine kinase"/>
    <property type="match status" value="1"/>
</dbReference>
<dbReference type="SMART" id="SM00086">
    <property type="entry name" value="PAC"/>
    <property type="match status" value="9"/>
</dbReference>